<gene>
    <name evidence="3" type="ORF">HMPREF9623_00843</name>
</gene>
<name>A0AA36Y5D8_9FIRM</name>
<dbReference type="GO" id="GO:0003677">
    <property type="term" value="F:DNA binding"/>
    <property type="evidence" value="ECO:0007669"/>
    <property type="project" value="InterPro"/>
</dbReference>
<protein>
    <recommendedName>
        <fullName evidence="5">Recombinase zinc beta ribbon domain-containing protein</fullName>
    </recommendedName>
</protein>
<proteinExistence type="predicted"/>
<comment type="caution">
    <text evidence="3">The sequence shown here is derived from an EMBL/GenBank/DDBJ whole genome shotgun (WGS) entry which is preliminary data.</text>
</comment>
<evidence type="ECO:0000313" key="4">
    <source>
        <dbReference type="Proteomes" id="UP000018466"/>
    </source>
</evidence>
<feature type="domain" description="Recombinase" evidence="1">
    <location>
        <begin position="1"/>
        <end position="60"/>
    </location>
</feature>
<dbReference type="Gene3D" id="3.90.1750.20">
    <property type="entry name" value="Putative Large Serine Recombinase, Chain B, Domain 2"/>
    <property type="match status" value="1"/>
</dbReference>
<sequence length="156" mass="18864">MRKILERREYTGCIVNFKTFTNSIWDKKKRDNPVENHSVFYDTHEAIIPEDIFEKVQVLCQNRQRKSKTGKTSLFSGIVYCADCGEKLYYCTANNFEKRRDFFEYSTHRKNDEKCKSHYIRAVVLENMVWMHMKTVISYILHYEDHFRVVVQEQQK</sequence>
<accession>A0AA36Y5D8</accession>
<dbReference type="AlphaFoldDB" id="A0AA36Y5D8"/>
<evidence type="ECO:0000313" key="3">
    <source>
        <dbReference type="EMBL" id="EHO17244.1"/>
    </source>
</evidence>
<organism evidence="3 4">
    <name type="scientific">Stomatobaculum longum</name>
    <dbReference type="NCBI Taxonomy" id="796942"/>
    <lineage>
        <taxon>Bacteria</taxon>
        <taxon>Bacillati</taxon>
        <taxon>Bacillota</taxon>
        <taxon>Clostridia</taxon>
        <taxon>Lachnospirales</taxon>
        <taxon>Lachnospiraceae</taxon>
        <taxon>Stomatobaculum</taxon>
    </lineage>
</organism>
<evidence type="ECO:0000259" key="2">
    <source>
        <dbReference type="Pfam" id="PF13408"/>
    </source>
</evidence>
<evidence type="ECO:0008006" key="5">
    <source>
        <dbReference type="Google" id="ProtNLM"/>
    </source>
</evidence>
<dbReference type="EMBL" id="AGEL01000006">
    <property type="protein sequence ID" value="EHO17244.1"/>
    <property type="molecule type" value="Genomic_DNA"/>
</dbReference>
<keyword evidence="4" id="KW-1185">Reference proteome</keyword>
<dbReference type="Pfam" id="PF13408">
    <property type="entry name" value="Zn_ribbon_recom"/>
    <property type="match status" value="1"/>
</dbReference>
<feature type="domain" description="Recombinase zinc beta ribbon" evidence="2">
    <location>
        <begin position="74"/>
        <end position="133"/>
    </location>
</feature>
<evidence type="ECO:0000259" key="1">
    <source>
        <dbReference type="Pfam" id="PF07508"/>
    </source>
</evidence>
<reference evidence="3 4" key="1">
    <citation type="submission" date="2011-10" db="EMBL/GenBank/DDBJ databases">
        <title>The Genome Sequence of Lachnospiraceae bacterium ACC2.</title>
        <authorList>
            <consortium name="The Broad Institute Genome Sequencing Platform"/>
            <person name="Earl A."/>
            <person name="Ward D."/>
            <person name="Feldgarden M."/>
            <person name="Gevers D."/>
            <person name="Sizova M."/>
            <person name="Hazen A."/>
            <person name="Epstein S."/>
            <person name="Young S.K."/>
            <person name="Zeng Q."/>
            <person name="Gargeya S."/>
            <person name="Fitzgerald M."/>
            <person name="Haas B."/>
            <person name="Abouelleil A."/>
            <person name="Alvarado L."/>
            <person name="Arachchi H.M."/>
            <person name="Berlin A."/>
            <person name="Brown A."/>
            <person name="Chapman S.B."/>
            <person name="Chen Z."/>
            <person name="Dunbar C."/>
            <person name="Freedman E."/>
            <person name="Gearin G."/>
            <person name="Goldberg J."/>
            <person name="Griggs A."/>
            <person name="Gujja S."/>
            <person name="Heiman D."/>
            <person name="Howarth C."/>
            <person name="Larson L."/>
            <person name="Lui A."/>
            <person name="MacDonald P.J.P."/>
            <person name="Montmayeur A."/>
            <person name="Murphy C."/>
            <person name="Neiman D."/>
            <person name="Pearson M."/>
            <person name="Priest M."/>
            <person name="Roberts A."/>
            <person name="Saif S."/>
            <person name="Shea T."/>
            <person name="Shenoy N."/>
            <person name="Sisk P."/>
            <person name="Stolte C."/>
            <person name="Sykes S."/>
            <person name="Wortman J."/>
            <person name="Nusbaum C."/>
            <person name="Birren B."/>
        </authorList>
    </citation>
    <scope>NUCLEOTIDE SEQUENCE [LARGE SCALE GENOMIC DNA]</scope>
    <source>
        <strain evidence="3 4">ACC2</strain>
    </source>
</reference>
<dbReference type="GeneID" id="86941918"/>
<dbReference type="Proteomes" id="UP000018466">
    <property type="component" value="Unassembled WGS sequence"/>
</dbReference>
<dbReference type="RefSeq" id="WP_009532676.1">
    <property type="nucleotide sequence ID" value="NZ_JH590862.1"/>
</dbReference>
<dbReference type="InterPro" id="IPR025827">
    <property type="entry name" value="Zn_ribbon_recom_dom"/>
</dbReference>
<dbReference type="GO" id="GO:0000150">
    <property type="term" value="F:DNA strand exchange activity"/>
    <property type="evidence" value="ECO:0007669"/>
    <property type="project" value="InterPro"/>
</dbReference>
<dbReference type="InterPro" id="IPR011109">
    <property type="entry name" value="DNA_bind_recombinase_dom"/>
</dbReference>
<dbReference type="Pfam" id="PF07508">
    <property type="entry name" value="Recombinase"/>
    <property type="match status" value="1"/>
</dbReference>
<dbReference type="InterPro" id="IPR038109">
    <property type="entry name" value="DNA_bind_recomb_sf"/>
</dbReference>